<keyword evidence="2" id="KW-1185">Reference proteome</keyword>
<protein>
    <submittedName>
        <fullName evidence="1">NAD(P)-dependent dehydrogenase (Short-subunit alcohol dehydrogenase family)</fullName>
    </submittedName>
</protein>
<accession>A0ACC5T3U9</accession>
<reference evidence="1" key="1">
    <citation type="submission" date="2021-03" db="EMBL/GenBank/DDBJ databases">
        <title>Genomic Encyclopedia of Type Strains, Phase IV (KMG-IV): sequencing the most valuable type-strain genomes for metagenomic binning, comparative biology and taxonomic classification.</title>
        <authorList>
            <person name="Goeker M."/>
        </authorList>
    </citation>
    <scope>NUCLEOTIDE SEQUENCE</scope>
    <source>
        <strain evidence="1">DSM 18131</strain>
    </source>
</reference>
<proteinExistence type="predicted"/>
<evidence type="ECO:0000313" key="1">
    <source>
        <dbReference type="EMBL" id="MBP1875792.1"/>
    </source>
</evidence>
<dbReference type="Proteomes" id="UP000823773">
    <property type="component" value="Unassembled WGS sequence"/>
</dbReference>
<dbReference type="EMBL" id="JAGGJR010000012">
    <property type="protein sequence ID" value="MBP1875792.1"/>
    <property type="molecule type" value="Genomic_DNA"/>
</dbReference>
<sequence length="287" mass="30346">MRAEVWAMSMHKMNSEHGLAWVTGASSGIGRALALRLVRGGYSVVVTSRNHAKLVALQQEAAPDGRIIVLDGDVTDPQDMERVLASIEYDHGDLSLAVFTADVTLPVRGDDLHREAFERSFAVNVNGVVNCLLPAVAHMKARGHGQIAIMSGAAGYGGLPGNAAYGATKAALINMAESLKLDLDRIGIRLQVISLGLVEASGSPRPGLAASDVASADEAAEHIVAGLKSTHFEINVSKRANAVARLSRWLPYSAYFALVDRLTRQGSAPAMATTKHASAENQPHQAV</sequence>
<gene>
    <name evidence="1" type="ORF">J2Z19_005529</name>
</gene>
<organism evidence="1 2">
    <name type="scientific">Ensifer adhaerens</name>
    <name type="common">Sinorhizobium morelense</name>
    <dbReference type="NCBI Taxonomy" id="106592"/>
    <lineage>
        <taxon>Bacteria</taxon>
        <taxon>Pseudomonadati</taxon>
        <taxon>Pseudomonadota</taxon>
        <taxon>Alphaproteobacteria</taxon>
        <taxon>Hyphomicrobiales</taxon>
        <taxon>Rhizobiaceae</taxon>
        <taxon>Sinorhizobium/Ensifer group</taxon>
        <taxon>Ensifer</taxon>
    </lineage>
</organism>
<name>A0ACC5T3U9_ENSAD</name>
<comment type="caution">
    <text evidence="1">The sequence shown here is derived from an EMBL/GenBank/DDBJ whole genome shotgun (WGS) entry which is preliminary data.</text>
</comment>
<evidence type="ECO:0000313" key="2">
    <source>
        <dbReference type="Proteomes" id="UP000823773"/>
    </source>
</evidence>